<proteinExistence type="predicted"/>
<accession>A0A645HAW3</accession>
<feature type="region of interest" description="Disordered" evidence="1">
    <location>
        <begin position="155"/>
        <end position="178"/>
    </location>
</feature>
<gene>
    <name evidence="2" type="ORF">SDC9_183674</name>
</gene>
<protein>
    <submittedName>
        <fullName evidence="2">Uncharacterized protein</fullName>
    </submittedName>
</protein>
<organism evidence="2">
    <name type="scientific">bioreactor metagenome</name>
    <dbReference type="NCBI Taxonomy" id="1076179"/>
    <lineage>
        <taxon>unclassified sequences</taxon>
        <taxon>metagenomes</taxon>
        <taxon>ecological metagenomes</taxon>
    </lineage>
</organism>
<comment type="caution">
    <text evidence="2">The sequence shown here is derived from an EMBL/GenBank/DDBJ whole genome shotgun (WGS) entry which is preliminary data.</text>
</comment>
<reference evidence="2" key="1">
    <citation type="submission" date="2019-08" db="EMBL/GenBank/DDBJ databases">
        <authorList>
            <person name="Kucharzyk K."/>
            <person name="Murdoch R.W."/>
            <person name="Higgins S."/>
            <person name="Loffler F."/>
        </authorList>
    </citation>
    <scope>NUCLEOTIDE SEQUENCE</scope>
</reference>
<evidence type="ECO:0000313" key="2">
    <source>
        <dbReference type="EMBL" id="MPN36167.1"/>
    </source>
</evidence>
<evidence type="ECO:0000256" key="1">
    <source>
        <dbReference type="SAM" id="MobiDB-lite"/>
    </source>
</evidence>
<feature type="compositionally biased region" description="Low complexity" evidence="1">
    <location>
        <begin position="155"/>
        <end position="167"/>
    </location>
</feature>
<name>A0A645HAW3_9ZZZZ</name>
<dbReference type="EMBL" id="VSSQ01090143">
    <property type="protein sequence ID" value="MPN36167.1"/>
    <property type="molecule type" value="Genomic_DNA"/>
</dbReference>
<dbReference type="AlphaFoldDB" id="A0A645HAW3"/>
<sequence length="178" mass="19597">MIAGRLKHHVFKPSRGLYRGEQHVSVLHRPENGRDSRGHMLSMFQCFDAMTRMAGCIGRHIDGFDLVVLHHLFKRRIGFVAPAGFGEPSTTFRHQIGHCHNFHVGMVLKSEIGPKFAHPVTSDPDSKLAIRERLPVLVQILGDGCALKALDGRLGRSSGTQQSGSTGAEPESLDKRTA</sequence>